<dbReference type="Proteomes" id="UP001626537">
    <property type="component" value="Chromosome"/>
</dbReference>
<dbReference type="Pfam" id="PF00356">
    <property type="entry name" value="LacI"/>
    <property type="match status" value="1"/>
</dbReference>
<dbReference type="EMBL" id="CP136864">
    <property type="protein sequence ID" value="WOJ92240.1"/>
    <property type="molecule type" value="Genomic_DNA"/>
</dbReference>
<organism evidence="6 7">
    <name type="scientific">Congregibacter variabilis</name>
    <dbReference type="NCBI Taxonomy" id="3081200"/>
    <lineage>
        <taxon>Bacteria</taxon>
        <taxon>Pseudomonadati</taxon>
        <taxon>Pseudomonadota</taxon>
        <taxon>Gammaproteobacteria</taxon>
        <taxon>Cellvibrionales</taxon>
        <taxon>Halieaceae</taxon>
        <taxon>Congregibacter</taxon>
    </lineage>
</organism>
<evidence type="ECO:0000256" key="2">
    <source>
        <dbReference type="ARBA" id="ARBA00023125"/>
    </source>
</evidence>
<dbReference type="PROSITE" id="PS00356">
    <property type="entry name" value="HTH_LACI_1"/>
    <property type="match status" value="1"/>
</dbReference>
<feature type="domain" description="HTH lacI-type" evidence="5">
    <location>
        <begin position="29"/>
        <end position="83"/>
    </location>
</feature>
<evidence type="ECO:0000313" key="7">
    <source>
        <dbReference type="Proteomes" id="UP001626537"/>
    </source>
</evidence>
<keyword evidence="7" id="KW-1185">Reference proteome</keyword>
<dbReference type="GO" id="GO:0003677">
    <property type="term" value="F:DNA binding"/>
    <property type="evidence" value="ECO:0007669"/>
    <property type="project" value="UniProtKB-KW"/>
</dbReference>
<keyword evidence="3" id="KW-0804">Transcription</keyword>
<dbReference type="PANTHER" id="PTHR30146:SF153">
    <property type="entry name" value="LACTOSE OPERON REPRESSOR"/>
    <property type="match status" value="1"/>
</dbReference>
<evidence type="ECO:0000256" key="4">
    <source>
        <dbReference type="SAM" id="MobiDB-lite"/>
    </source>
</evidence>
<reference evidence="6 7" key="1">
    <citation type="submission" date="2023-10" db="EMBL/GenBank/DDBJ databases">
        <title>Two novel species belonging to the OM43/NOR5 clade.</title>
        <authorList>
            <person name="Park M."/>
        </authorList>
    </citation>
    <scope>NUCLEOTIDE SEQUENCE [LARGE SCALE GENOMIC DNA]</scope>
    <source>
        <strain evidence="6 7">IMCC43200</strain>
    </source>
</reference>
<dbReference type="PROSITE" id="PS50932">
    <property type="entry name" value="HTH_LACI_2"/>
    <property type="match status" value="1"/>
</dbReference>
<gene>
    <name evidence="6" type="ORF">R0135_10620</name>
</gene>
<dbReference type="InterPro" id="IPR000843">
    <property type="entry name" value="HTH_LacI"/>
</dbReference>
<proteinExistence type="predicted"/>
<sequence>MGRSNKKPEVDYAAAAKRWAESNSSGRKPTMQDVADLAGVSKKTISRIINNSPSVNEVTRRGIQELIREVGYRPDPQARGLASNRSFLVGLITDNPTPQYVVNIQHGILDVLRQTGYELVVHPCDRKSDSFLEDAKRFIEVQKLYGVILTPSVSEDERLAEVLRGLGCAYIRIASIALDMESRMIVTNDREGGKDAARHLAKLGHTRIACVTGRRSFRSSTERIAGFEEGLAEYGLSVPPMYMLGGDYTFESGLALGADLLDLDPPPTAVFAANDEMAAGILQALHVAGHTPPESLSVVGFDDFETATRVWPRLTTARTPARKIGRLAAERLFEFYDGDRETVAENETMPELVERDSTRRPSH</sequence>
<evidence type="ECO:0000256" key="1">
    <source>
        <dbReference type="ARBA" id="ARBA00023015"/>
    </source>
</evidence>
<dbReference type="SUPFAM" id="SSF53822">
    <property type="entry name" value="Periplasmic binding protein-like I"/>
    <property type="match status" value="1"/>
</dbReference>
<dbReference type="PANTHER" id="PTHR30146">
    <property type="entry name" value="LACI-RELATED TRANSCRIPTIONAL REPRESSOR"/>
    <property type="match status" value="1"/>
</dbReference>
<accession>A0ABZ0HZH2</accession>
<dbReference type="Gene3D" id="1.10.260.40">
    <property type="entry name" value="lambda repressor-like DNA-binding domains"/>
    <property type="match status" value="1"/>
</dbReference>
<dbReference type="PRINTS" id="PR00036">
    <property type="entry name" value="HTHLACI"/>
</dbReference>
<dbReference type="CDD" id="cd01392">
    <property type="entry name" value="HTH_LacI"/>
    <property type="match status" value="1"/>
</dbReference>
<keyword evidence="2 6" id="KW-0238">DNA-binding</keyword>
<protein>
    <submittedName>
        <fullName evidence="6">LacI family DNA-binding transcriptional regulator</fullName>
    </submittedName>
</protein>
<dbReference type="InterPro" id="IPR046335">
    <property type="entry name" value="LacI/GalR-like_sensor"/>
</dbReference>
<dbReference type="Gene3D" id="3.40.50.2300">
    <property type="match status" value="2"/>
</dbReference>
<evidence type="ECO:0000313" key="6">
    <source>
        <dbReference type="EMBL" id="WOJ92240.1"/>
    </source>
</evidence>
<dbReference type="CDD" id="cd01545">
    <property type="entry name" value="PBP1_SalR"/>
    <property type="match status" value="1"/>
</dbReference>
<evidence type="ECO:0000259" key="5">
    <source>
        <dbReference type="PROSITE" id="PS50932"/>
    </source>
</evidence>
<dbReference type="SUPFAM" id="SSF47413">
    <property type="entry name" value="lambda repressor-like DNA-binding domains"/>
    <property type="match status" value="1"/>
</dbReference>
<feature type="compositionally biased region" description="Basic and acidic residues" evidence="4">
    <location>
        <begin position="352"/>
        <end position="363"/>
    </location>
</feature>
<dbReference type="InterPro" id="IPR010982">
    <property type="entry name" value="Lambda_DNA-bd_dom_sf"/>
</dbReference>
<evidence type="ECO:0000256" key="3">
    <source>
        <dbReference type="ARBA" id="ARBA00023163"/>
    </source>
</evidence>
<dbReference type="RefSeq" id="WP_407346822.1">
    <property type="nucleotide sequence ID" value="NZ_CP136864.1"/>
</dbReference>
<dbReference type="InterPro" id="IPR028082">
    <property type="entry name" value="Peripla_BP_I"/>
</dbReference>
<dbReference type="SMART" id="SM00354">
    <property type="entry name" value="HTH_LACI"/>
    <property type="match status" value="1"/>
</dbReference>
<keyword evidence="1" id="KW-0805">Transcription regulation</keyword>
<dbReference type="Pfam" id="PF13377">
    <property type="entry name" value="Peripla_BP_3"/>
    <property type="match status" value="1"/>
</dbReference>
<name>A0ABZ0HZH2_9GAMM</name>
<feature type="region of interest" description="Disordered" evidence="4">
    <location>
        <begin position="344"/>
        <end position="363"/>
    </location>
</feature>